<gene>
    <name evidence="2" type="ORF">YALI1_A18426g</name>
</gene>
<keyword evidence="1" id="KW-0812">Transmembrane</keyword>
<reference evidence="2 3" key="1">
    <citation type="journal article" date="2016" name="PLoS ONE">
        <title>Sequence Assembly of Yarrowia lipolytica Strain W29/CLIB89 Shows Transposable Element Diversity.</title>
        <authorList>
            <person name="Magnan C."/>
            <person name="Yu J."/>
            <person name="Chang I."/>
            <person name="Jahn E."/>
            <person name="Kanomata Y."/>
            <person name="Wu J."/>
            <person name="Zeller M."/>
            <person name="Oakes M."/>
            <person name="Baldi P."/>
            <person name="Sandmeyer S."/>
        </authorList>
    </citation>
    <scope>NUCLEOTIDE SEQUENCE [LARGE SCALE GENOMIC DNA]</scope>
    <source>
        <strain evidence="3">CLIB89(W29)</strain>
    </source>
</reference>
<keyword evidence="1" id="KW-1133">Transmembrane helix</keyword>
<evidence type="ECO:0000313" key="3">
    <source>
        <dbReference type="Proteomes" id="UP000182444"/>
    </source>
</evidence>
<keyword evidence="1" id="KW-0472">Membrane</keyword>
<dbReference type="VEuPathDB" id="FungiDB:YALI1_A18426g"/>
<name>A0A1D8N5A5_YARLL</name>
<protein>
    <submittedName>
        <fullName evidence="2">Uncharacterized protein</fullName>
    </submittedName>
</protein>
<dbReference type="RefSeq" id="XP_068137952.1">
    <property type="nucleotide sequence ID" value="XM_068281851.1"/>
</dbReference>
<evidence type="ECO:0000313" key="2">
    <source>
        <dbReference type="EMBL" id="AOW00806.1"/>
    </source>
</evidence>
<dbReference type="GeneID" id="94582516"/>
<sequence>MGFPDYHIGTTLDIPSTFCDLFFFSRLVACFAVQMVFFLLSGTTAAAASLFFVPCYLMWACFDILRRVARLVGWYLYFLPHWCVSVSGWFFLLTSRSLYI</sequence>
<organism evidence="2 3">
    <name type="scientific">Yarrowia lipolytica</name>
    <name type="common">Candida lipolytica</name>
    <dbReference type="NCBI Taxonomy" id="4952"/>
    <lineage>
        <taxon>Eukaryota</taxon>
        <taxon>Fungi</taxon>
        <taxon>Dikarya</taxon>
        <taxon>Ascomycota</taxon>
        <taxon>Saccharomycotina</taxon>
        <taxon>Dipodascomycetes</taxon>
        <taxon>Dipodascales</taxon>
        <taxon>Dipodascales incertae sedis</taxon>
        <taxon>Yarrowia</taxon>
    </lineage>
</organism>
<feature type="transmembrane region" description="Helical" evidence="1">
    <location>
        <begin position="46"/>
        <end position="65"/>
    </location>
</feature>
<dbReference type="EMBL" id="CP017553">
    <property type="protein sequence ID" value="AOW00806.1"/>
    <property type="molecule type" value="Genomic_DNA"/>
</dbReference>
<proteinExistence type="predicted"/>
<dbReference type="Proteomes" id="UP000182444">
    <property type="component" value="Chromosome 1A"/>
</dbReference>
<dbReference type="AlphaFoldDB" id="A0A1D8N5A5"/>
<accession>A0A1D8N5A5</accession>
<evidence type="ECO:0000256" key="1">
    <source>
        <dbReference type="SAM" id="Phobius"/>
    </source>
</evidence>
<feature type="transmembrane region" description="Helical" evidence="1">
    <location>
        <begin position="72"/>
        <end position="92"/>
    </location>
</feature>